<evidence type="ECO:0000313" key="2">
    <source>
        <dbReference type="Proteomes" id="UP000325286"/>
    </source>
</evidence>
<name>A0A5B9QNY5_9BACT</name>
<dbReference type="EMBL" id="CP042914">
    <property type="protein sequence ID" value="QEG39205.1"/>
    <property type="molecule type" value="Genomic_DNA"/>
</dbReference>
<organism evidence="1 2">
    <name type="scientific">Roseimaritima ulvae</name>
    <dbReference type="NCBI Taxonomy" id="980254"/>
    <lineage>
        <taxon>Bacteria</taxon>
        <taxon>Pseudomonadati</taxon>
        <taxon>Planctomycetota</taxon>
        <taxon>Planctomycetia</taxon>
        <taxon>Pirellulales</taxon>
        <taxon>Pirellulaceae</taxon>
        <taxon>Roseimaritima</taxon>
    </lineage>
</organism>
<dbReference type="AlphaFoldDB" id="A0A5B9QNY5"/>
<proteinExistence type="predicted"/>
<reference evidence="1 2" key="1">
    <citation type="submission" date="2019-08" db="EMBL/GenBank/DDBJ databases">
        <title>Deep-cultivation of Planctomycetes and their phenomic and genomic characterization uncovers novel biology.</title>
        <authorList>
            <person name="Wiegand S."/>
            <person name="Jogler M."/>
            <person name="Boedeker C."/>
            <person name="Pinto D."/>
            <person name="Vollmers J."/>
            <person name="Rivas-Marin E."/>
            <person name="Kohn T."/>
            <person name="Peeters S.H."/>
            <person name="Heuer A."/>
            <person name="Rast P."/>
            <person name="Oberbeckmann S."/>
            <person name="Bunk B."/>
            <person name="Jeske O."/>
            <person name="Meyerdierks A."/>
            <person name="Storesund J.E."/>
            <person name="Kallscheuer N."/>
            <person name="Luecker S."/>
            <person name="Lage O.M."/>
            <person name="Pohl T."/>
            <person name="Merkel B.J."/>
            <person name="Hornburger P."/>
            <person name="Mueller R.-W."/>
            <person name="Bruemmer F."/>
            <person name="Labrenz M."/>
            <person name="Spormann A.M."/>
            <person name="Op den Camp H."/>
            <person name="Overmann J."/>
            <person name="Amann R."/>
            <person name="Jetten M.S.M."/>
            <person name="Mascher T."/>
            <person name="Medema M.H."/>
            <person name="Devos D.P."/>
            <person name="Kaster A.-K."/>
            <person name="Ovreas L."/>
            <person name="Rohde M."/>
            <person name="Galperin M.Y."/>
            <person name="Jogler C."/>
        </authorList>
    </citation>
    <scope>NUCLEOTIDE SEQUENCE [LARGE SCALE GENOMIC DNA]</scope>
    <source>
        <strain evidence="1 2">UC8</strain>
    </source>
</reference>
<accession>A0A5B9QNY5</accession>
<dbReference type="Proteomes" id="UP000325286">
    <property type="component" value="Chromosome"/>
</dbReference>
<dbReference type="KEGG" id="rul:UC8_11660"/>
<gene>
    <name evidence="1" type="ORF">UC8_11660</name>
</gene>
<protein>
    <submittedName>
        <fullName evidence="1">Uncharacterized protein</fullName>
    </submittedName>
</protein>
<sequence>MMSGPLWYVKRNSQETYGLMDDPIETGTKTYDVQQLDADGDVLASVKVEALSGEAAAKQLREVASGTESIAVCLGDEVMNEMGVQYWQQRVRGRR</sequence>
<keyword evidence="2" id="KW-1185">Reference proteome</keyword>
<evidence type="ECO:0000313" key="1">
    <source>
        <dbReference type="EMBL" id="QEG39205.1"/>
    </source>
</evidence>